<keyword evidence="2" id="KW-1185">Reference proteome</keyword>
<dbReference type="Gene3D" id="3.90.228.10">
    <property type="match status" value="1"/>
</dbReference>
<protein>
    <submittedName>
        <fullName evidence="1">Uncharacterized protein</fullName>
    </submittedName>
</protein>
<dbReference type="EMBL" id="JARPUR010000001">
    <property type="protein sequence ID" value="KAK4885959.1"/>
    <property type="molecule type" value="Genomic_DNA"/>
</dbReference>
<gene>
    <name evidence="1" type="ORF">RN001_002230</name>
</gene>
<sequence>MAFELGFTFTTLEHRILIPQIQLDEMALVSDLLKELKPITWTDECYTGQSYVKVPLIEGSEEYKEILVDFKSRYSLQVVSISRIQHPFAFCRFKLRQWEIFRKKGTLPQEKRHYIRLGDDGNLDKLLRNNCDSRCDALSYFNNNSKFVIVAKTFMDRRFDERDSHRFPEYLIECLIESGEQNLTPLENLLSRLNL</sequence>
<evidence type="ECO:0000313" key="1">
    <source>
        <dbReference type="EMBL" id="KAK4885959.1"/>
    </source>
</evidence>
<evidence type="ECO:0000313" key="2">
    <source>
        <dbReference type="Proteomes" id="UP001353858"/>
    </source>
</evidence>
<dbReference type="Proteomes" id="UP001353858">
    <property type="component" value="Unassembled WGS sequence"/>
</dbReference>
<accession>A0AAN7SLQ9</accession>
<name>A0AAN7SLQ9_9COLE</name>
<dbReference type="AlphaFoldDB" id="A0AAN7SLQ9"/>
<comment type="caution">
    <text evidence="1">The sequence shown here is derived from an EMBL/GenBank/DDBJ whole genome shotgun (WGS) entry which is preliminary data.</text>
</comment>
<organism evidence="1 2">
    <name type="scientific">Aquatica leii</name>
    <dbReference type="NCBI Taxonomy" id="1421715"/>
    <lineage>
        <taxon>Eukaryota</taxon>
        <taxon>Metazoa</taxon>
        <taxon>Ecdysozoa</taxon>
        <taxon>Arthropoda</taxon>
        <taxon>Hexapoda</taxon>
        <taxon>Insecta</taxon>
        <taxon>Pterygota</taxon>
        <taxon>Neoptera</taxon>
        <taxon>Endopterygota</taxon>
        <taxon>Coleoptera</taxon>
        <taxon>Polyphaga</taxon>
        <taxon>Elateriformia</taxon>
        <taxon>Elateroidea</taxon>
        <taxon>Lampyridae</taxon>
        <taxon>Luciolinae</taxon>
        <taxon>Aquatica</taxon>
    </lineage>
</organism>
<reference evidence="2" key="1">
    <citation type="submission" date="2023-01" db="EMBL/GenBank/DDBJ databases">
        <title>Key to firefly adult light organ development and bioluminescence: homeobox transcription factors regulate luciferase expression and transportation to peroxisome.</title>
        <authorList>
            <person name="Fu X."/>
        </authorList>
    </citation>
    <scope>NUCLEOTIDE SEQUENCE [LARGE SCALE GENOMIC DNA]</scope>
</reference>
<proteinExistence type="predicted"/>